<evidence type="ECO:0000313" key="3">
    <source>
        <dbReference type="Proteomes" id="UP000059680"/>
    </source>
</evidence>
<feature type="region of interest" description="Disordered" evidence="1">
    <location>
        <begin position="112"/>
        <end position="157"/>
    </location>
</feature>
<dbReference type="Gramene" id="Os05t0573950-00">
    <property type="protein sequence ID" value="Os05t0573950-00"/>
    <property type="gene ID" value="Os05g0573950"/>
</dbReference>
<dbReference type="eggNOG" id="ENOG502T1SV">
    <property type="taxonomic scope" value="Eukaryota"/>
</dbReference>
<evidence type="ECO:0000256" key="1">
    <source>
        <dbReference type="SAM" id="MobiDB-lite"/>
    </source>
</evidence>
<dbReference type="AlphaFoldDB" id="A0A0P0WQU2"/>
<protein>
    <submittedName>
        <fullName evidence="2">Os05g0573950 protein</fullName>
    </submittedName>
</protein>
<name>A0A0P0WQU2_ORYSJ</name>
<reference evidence="3" key="1">
    <citation type="journal article" date="2005" name="Nature">
        <title>The map-based sequence of the rice genome.</title>
        <authorList>
            <consortium name="International rice genome sequencing project (IRGSP)"/>
            <person name="Matsumoto T."/>
            <person name="Wu J."/>
            <person name="Kanamori H."/>
            <person name="Katayose Y."/>
            <person name="Fujisawa M."/>
            <person name="Namiki N."/>
            <person name="Mizuno H."/>
            <person name="Yamamoto K."/>
            <person name="Antonio B.A."/>
            <person name="Baba T."/>
            <person name="Sakata K."/>
            <person name="Nagamura Y."/>
            <person name="Aoki H."/>
            <person name="Arikawa K."/>
            <person name="Arita K."/>
            <person name="Bito T."/>
            <person name="Chiden Y."/>
            <person name="Fujitsuka N."/>
            <person name="Fukunaka R."/>
            <person name="Hamada M."/>
            <person name="Harada C."/>
            <person name="Hayashi A."/>
            <person name="Hijishita S."/>
            <person name="Honda M."/>
            <person name="Hosokawa S."/>
            <person name="Ichikawa Y."/>
            <person name="Idonuma A."/>
            <person name="Iijima M."/>
            <person name="Ikeda M."/>
            <person name="Ikeno M."/>
            <person name="Ito K."/>
            <person name="Ito S."/>
            <person name="Ito T."/>
            <person name="Ito Y."/>
            <person name="Ito Y."/>
            <person name="Iwabuchi A."/>
            <person name="Kamiya K."/>
            <person name="Karasawa W."/>
            <person name="Kurita K."/>
            <person name="Katagiri S."/>
            <person name="Kikuta A."/>
            <person name="Kobayashi H."/>
            <person name="Kobayashi N."/>
            <person name="Machita K."/>
            <person name="Maehara T."/>
            <person name="Masukawa M."/>
            <person name="Mizubayashi T."/>
            <person name="Mukai Y."/>
            <person name="Nagasaki H."/>
            <person name="Nagata Y."/>
            <person name="Naito S."/>
            <person name="Nakashima M."/>
            <person name="Nakama Y."/>
            <person name="Nakamichi Y."/>
            <person name="Nakamura M."/>
            <person name="Meguro A."/>
            <person name="Negishi M."/>
            <person name="Ohta I."/>
            <person name="Ohta T."/>
            <person name="Okamoto M."/>
            <person name="Ono N."/>
            <person name="Saji S."/>
            <person name="Sakaguchi M."/>
            <person name="Sakai K."/>
            <person name="Shibata M."/>
            <person name="Shimokawa T."/>
            <person name="Song J."/>
            <person name="Takazaki Y."/>
            <person name="Terasawa K."/>
            <person name="Tsugane M."/>
            <person name="Tsuji K."/>
            <person name="Ueda S."/>
            <person name="Waki K."/>
            <person name="Yamagata H."/>
            <person name="Yamamoto M."/>
            <person name="Yamamoto S."/>
            <person name="Yamane H."/>
            <person name="Yoshiki S."/>
            <person name="Yoshihara R."/>
            <person name="Yukawa K."/>
            <person name="Zhong H."/>
            <person name="Yano M."/>
            <person name="Yuan Q."/>
            <person name="Ouyang S."/>
            <person name="Liu J."/>
            <person name="Jones K.M."/>
            <person name="Gansberger K."/>
            <person name="Moffat K."/>
            <person name="Hill J."/>
            <person name="Bera J."/>
            <person name="Fadrosh D."/>
            <person name="Jin S."/>
            <person name="Johri S."/>
            <person name="Kim M."/>
            <person name="Overton L."/>
            <person name="Reardon M."/>
            <person name="Tsitrin T."/>
            <person name="Vuong H."/>
            <person name="Weaver B."/>
            <person name="Ciecko A."/>
            <person name="Tallon L."/>
            <person name="Jackson J."/>
            <person name="Pai G."/>
            <person name="Aken S.V."/>
            <person name="Utterback T."/>
            <person name="Reidmuller S."/>
            <person name="Feldblyum T."/>
            <person name="Hsiao J."/>
            <person name="Zismann V."/>
            <person name="Iobst S."/>
            <person name="de Vazeille A.R."/>
            <person name="Buell C.R."/>
            <person name="Ying K."/>
            <person name="Li Y."/>
            <person name="Lu T."/>
            <person name="Huang Y."/>
            <person name="Zhao Q."/>
            <person name="Feng Q."/>
            <person name="Zhang L."/>
            <person name="Zhu J."/>
            <person name="Weng Q."/>
            <person name="Mu J."/>
            <person name="Lu Y."/>
            <person name="Fan D."/>
            <person name="Liu Y."/>
            <person name="Guan J."/>
            <person name="Zhang Y."/>
            <person name="Yu S."/>
            <person name="Liu X."/>
            <person name="Zhang Y."/>
            <person name="Hong G."/>
            <person name="Han B."/>
            <person name="Choisne N."/>
            <person name="Demange N."/>
            <person name="Orjeda G."/>
            <person name="Samain S."/>
            <person name="Cattolico L."/>
            <person name="Pelletier E."/>
            <person name="Couloux A."/>
            <person name="Segurens B."/>
            <person name="Wincker P."/>
            <person name="D'Hont A."/>
            <person name="Scarpelli C."/>
            <person name="Weissenbach J."/>
            <person name="Salanoubat M."/>
            <person name="Quetier F."/>
            <person name="Yu Y."/>
            <person name="Kim H.R."/>
            <person name="Rambo T."/>
            <person name="Currie J."/>
            <person name="Collura K."/>
            <person name="Luo M."/>
            <person name="Yang T."/>
            <person name="Ammiraju J.S.S."/>
            <person name="Engler F."/>
            <person name="Soderlund C."/>
            <person name="Wing R.A."/>
            <person name="Palmer L.E."/>
            <person name="de la Bastide M."/>
            <person name="Spiegel L."/>
            <person name="Nascimento L."/>
            <person name="Zutavern T."/>
            <person name="O'Shaughnessy A."/>
            <person name="Dike S."/>
            <person name="Dedhia N."/>
            <person name="Preston R."/>
            <person name="Balija V."/>
            <person name="McCombie W.R."/>
            <person name="Chow T."/>
            <person name="Chen H."/>
            <person name="Chung M."/>
            <person name="Chen C."/>
            <person name="Shaw J."/>
            <person name="Wu H."/>
            <person name="Hsiao K."/>
            <person name="Chao Y."/>
            <person name="Chu M."/>
            <person name="Cheng C."/>
            <person name="Hour A."/>
            <person name="Lee P."/>
            <person name="Lin S."/>
            <person name="Lin Y."/>
            <person name="Liou J."/>
            <person name="Liu S."/>
            <person name="Hsing Y."/>
            <person name="Raghuvanshi S."/>
            <person name="Mohanty A."/>
            <person name="Bharti A.K."/>
            <person name="Gaur A."/>
            <person name="Gupta V."/>
            <person name="Kumar D."/>
            <person name="Ravi V."/>
            <person name="Vij S."/>
            <person name="Kapur A."/>
            <person name="Khurana P."/>
            <person name="Khurana P."/>
            <person name="Khurana J.P."/>
            <person name="Tyagi A.K."/>
            <person name="Gaikwad K."/>
            <person name="Singh A."/>
            <person name="Dalal V."/>
            <person name="Srivastava S."/>
            <person name="Dixit A."/>
            <person name="Pal A.K."/>
            <person name="Ghazi I.A."/>
            <person name="Yadav M."/>
            <person name="Pandit A."/>
            <person name="Bhargava A."/>
            <person name="Sureshbabu K."/>
            <person name="Batra K."/>
            <person name="Sharma T.R."/>
            <person name="Mohapatra T."/>
            <person name="Singh N.K."/>
            <person name="Messing J."/>
            <person name="Nelson A.B."/>
            <person name="Fuks G."/>
            <person name="Kavchok S."/>
            <person name="Keizer G."/>
            <person name="Linton E."/>
            <person name="Llaca V."/>
            <person name="Song R."/>
            <person name="Tanyolac B."/>
            <person name="Young S."/>
            <person name="Ho-Il K."/>
            <person name="Hahn J.H."/>
            <person name="Sangsakoo G."/>
            <person name="Vanavichit A."/>
            <person name="de Mattos Luiz.A.T."/>
            <person name="Zimmer P.D."/>
            <person name="Malone G."/>
            <person name="Dellagostin O."/>
            <person name="de Oliveira A.C."/>
            <person name="Bevan M."/>
            <person name="Bancroft I."/>
            <person name="Minx P."/>
            <person name="Cordum H."/>
            <person name="Wilson R."/>
            <person name="Cheng Z."/>
            <person name="Jin W."/>
            <person name="Jiang J."/>
            <person name="Leong S.A."/>
            <person name="Iwama H."/>
            <person name="Gojobori T."/>
            <person name="Itoh T."/>
            <person name="Niimura Y."/>
            <person name="Fujii Y."/>
            <person name="Habara T."/>
            <person name="Sakai H."/>
            <person name="Sato Y."/>
            <person name="Wilson G."/>
            <person name="Kumar K."/>
            <person name="McCouch S."/>
            <person name="Juretic N."/>
            <person name="Hoen D."/>
            <person name="Wright S."/>
            <person name="Bruskiewich R."/>
            <person name="Bureau T."/>
            <person name="Miyao A."/>
            <person name="Hirochika H."/>
            <person name="Nishikawa T."/>
            <person name="Kadowaki K."/>
            <person name="Sugiura M."/>
            <person name="Burr B."/>
            <person name="Sasaki T."/>
        </authorList>
    </citation>
    <scope>NUCLEOTIDE SEQUENCE [LARGE SCALE GENOMIC DNA]</scope>
    <source>
        <strain evidence="3">cv. Nipponbare</strain>
    </source>
</reference>
<proteinExistence type="predicted"/>
<accession>A0A0P0WQU2</accession>
<evidence type="ECO:0000313" key="2">
    <source>
        <dbReference type="EMBL" id="BAS95456.1"/>
    </source>
</evidence>
<dbReference type="Proteomes" id="UP000059680">
    <property type="component" value="Chromosome 5"/>
</dbReference>
<dbReference type="EMBL" id="AP014961">
    <property type="protein sequence ID" value="BAS95456.1"/>
    <property type="molecule type" value="Genomic_DNA"/>
</dbReference>
<feature type="non-terminal residue" evidence="2">
    <location>
        <position position="1"/>
    </location>
</feature>
<reference evidence="2 3" key="3">
    <citation type="journal article" date="2013" name="Rice">
        <title>Improvement of the Oryza sativa Nipponbare reference genome using next generation sequence and optical map data.</title>
        <authorList>
            <person name="Kawahara Y."/>
            <person name="de la Bastide M."/>
            <person name="Hamilton J.P."/>
            <person name="Kanamori H."/>
            <person name="McCombie W.R."/>
            <person name="Ouyang S."/>
            <person name="Schwartz D.C."/>
            <person name="Tanaka T."/>
            <person name="Wu J."/>
            <person name="Zhou S."/>
            <person name="Childs K.L."/>
            <person name="Davidson R.M."/>
            <person name="Lin H."/>
            <person name="Quesada-Ocampo L."/>
            <person name="Vaillancourt B."/>
            <person name="Sakai H."/>
            <person name="Lee S.S."/>
            <person name="Kim J."/>
            <person name="Numa H."/>
            <person name="Itoh T."/>
            <person name="Buell C.R."/>
            <person name="Matsumoto T."/>
        </authorList>
    </citation>
    <scope>NUCLEOTIDE SEQUENCE [LARGE SCALE GENOMIC DNA]</scope>
    <source>
        <strain evidence="3">cv. Nipponbare</strain>
    </source>
</reference>
<gene>
    <name evidence="2" type="ordered locus">Os05g0573950</name>
    <name evidence="2" type="ORF">OSNPB_050573950</name>
</gene>
<reference evidence="2 3" key="2">
    <citation type="journal article" date="2013" name="Plant Cell Physiol.">
        <title>Rice Annotation Project Database (RAP-DB): an integrative and interactive database for rice genomics.</title>
        <authorList>
            <person name="Sakai H."/>
            <person name="Lee S.S."/>
            <person name="Tanaka T."/>
            <person name="Numa H."/>
            <person name="Kim J."/>
            <person name="Kawahara Y."/>
            <person name="Wakimoto H."/>
            <person name="Yang C.C."/>
            <person name="Iwamoto M."/>
            <person name="Abe T."/>
            <person name="Yamada Y."/>
            <person name="Muto A."/>
            <person name="Inokuchi H."/>
            <person name="Ikemura T."/>
            <person name="Matsumoto T."/>
            <person name="Sasaki T."/>
            <person name="Itoh T."/>
        </authorList>
    </citation>
    <scope>NUCLEOTIDE SEQUENCE [LARGE SCALE GENOMIC DNA]</scope>
    <source>
        <strain evidence="3">cv. Nipponbare</strain>
    </source>
</reference>
<organism evidence="2 3">
    <name type="scientific">Oryza sativa subsp. japonica</name>
    <name type="common">Rice</name>
    <dbReference type="NCBI Taxonomy" id="39947"/>
    <lineage>
        <taxon>Eukaryota</taxon>
        <taxon>Viridiplantae</taxon>
        <taxon>Streptophyta</taxon>
        <taxon>Embryophyta</taxon>
        <taxon>Tracheophyta</taxon>
        <taxon>Spermatophyta</taxon>
        <taxon>Magnoliopsida</taxon>
        <taxon>Liliopsida</taxon>
        <taxon>Poales</taxon>
        <taxon>Poaceae</taxon>
        <taxon>BOP clade</taxon>
        <taxon>Oryzoideae</taxon>
        <taxon>Oryzeae</taxon>
        <taxon>Oryzinae</taxon>
        <taxon>Oryza</taxon>
        <taxon>Oryza sativa</taxon>
    </lineage>
</organism>
<dbReference type="InParanoid" id="A0A0P0WQU2"/>
<sequence>MSNAFSVASAAPRLCPVTVMLSSSSWYMLTSFATSLNTCMATSITVLVVAGLRVPGGVHGQPPSMHHGVGSFVPEEALGWHHDEVHVLDPLQRLHRAAPRDDDVAAPERSLPFVGGHRDVPDPVALPAPARARRGPEDERLRHGDARRRVHEPGDAVRRGVARQLRPLEEAARGEPREARVRRELLVVEGVVRRLRHLAVADDGAAEVEVERVQEAVPVALTMELPPPPRRAVTKPLLR</sequence>
<dbReference type="PaxDb" id="39947-A0A0P0WQU2"/>
<keyword evidence="3" id="KW-1185">Reference proteome</keyword>
<feature type="compositionally biased region" description="Basic and acidic residues" evidence="1">
    <location>
        <begin position="134"/>
        <end position="144"/>
    </location>
</feature>